<evidence type="ECO:0000259" key="5">
    <source>
        <dbReference type="PROSITE" id="PS50931"/>
    </source>
</evidence>
<dbReference type="EMBL" id="CP022098">
    <property type="protein sequence ID" value="ATB38278.1"/>
    <property type="molecule type" value="Genomic_DNA"/>
</dbReference>
<dbReference type="PROSITE" id="PS50931">
    <property type="entry name" value="HTH_LYSR"/>
    <property type="match status" value="1"/>
</dbReference>
<dbReference type="InterPro" id="IPR002347">
    <property type="entry name" value="SDR_fam"/>
</dbReference>
<dbReference type="PANTHER" id="PTHR30537">
    <property type="entry name" value="HTH-TYPE TRANSCRIPTIONAL REGULATOR"/>
    <property type="match status" value="1"/>
</dbReference>
<dbReference type="Gene3D" id="1.10.10.10">
    <property type="entry name" value="Winged helix-like DNA-binding domain superfamily/Winged helix DNA-binding domain"/>
    <property type="match status" value="1"/>
</dbReference>
<dbReference type="SUPFAM" id="SSF51735">
    <property type="entry name" value="NAD(P)-binding Rossmann-fold domains"/>
    <property type="match status" value="1"/>
</dbReference>
<evidence type="ECO:0000256" key="1">
    <source>
        <dbReference type="ARBA" id="ARBA00009437"/>
    </source>
</evidence>
<evidence type="ECO:0000256" key="3">
    <source>
        <dbReference type="ARBA" id="ARBA00023125"/>
    </source>
</evidence>
<evidence type="ECO:0000313" key="6">
    <source>
        <dbReference type="EMBL" id="ATB38278.1"/>
    </source>
</evidence>
<dbReference type="SUPFAM" id="SSF53850">
    <property type="entry name" value="Periplasmic binding protein-like II"/>
    <property type="match status" value="1"/>
</dbReference>
<dbReference type="InterPro" id="IPR058163">
    <property type="entry name" value="LysR-type_TF_proteobact-type"/>
</dbReference>
<dbReference type="GO" id="GO:0043565">
    <property type="term" value="F:sequence-specific DNA binding"/>
    <property type="evidence" value="ECO:0007669"/>
    <property type="project" value="TreeGrafter"/>
</dbReference>
<dbReference type="SUPFAM" id="SSF46785">
    <property type="entry name" value="Winged helix' DNA-binding domain"/>
    <property type="match status" value="1"/>
</dbReference>
<dbReference type="CDD" id="cd08474">
    <property type="entry name" value="PBP2_CrgA_like_5"/>
    <property type="match status" value="1"/>
</dbReference>
<protein>
    <submittedName>
        <fullName evidence="6">LysR family transcriptional regulator</fullName>
    </submittedName>
</protein>
<dbReference type="InterPro" id="IPR005119">
    <property type="entry name" value="LysR_subst-bd"/>
</dbReference>
<dbReference type="PRINTS" id="PR00081">
    <property type="entry name" value="GDHRDH"/>
</dbReference>
<dbReference type="AlphaFoldDB" id="A0A250J450"/>
<dbReference type="Pfam" id="PF03466">
    <property type="entry name" value="LysR_substrate"/>
    <property type="match status" value="1"/>
</dbReference>
<dbReference type="InterPro" id="IPR036291">
    <property type="entry name" value="NAD(P)-bd_dom_sf"/>
</dbReference>
<gene>
    <name evidence="6" type="ORF">CYFUS_003712</name>
</gene>
<keyword evidence="4" id="KW-0804">Transcription</keyword>
<dbReference type="Proteomes" id="UP000217257">
    <property type="component" value="Chromosome"/>
</dbReference>
<evidence type="ECO:0000256" key="4">
    <source>
        <dbReference type="ARBA" id="ARBA00023163"/>
    </source>
</evidence>
<accession>A0A250J450</accession>
<feature type="domain" description="HTH lysR-type" evidence="5">
    <location>
        <begin position="4"/>
        <end position="61"/>
    </location>
</feature>
<dbReference type="InterPro" id="IPR036390">
    <property type="entry name" value="WH_DNA-bd_sf"/>
</dbReference>
<dbReference type="KEGG" id="cfus:CYFUS_003712"/>
<keyword evidence="3" id="KW-0238">DNA-binding</keyword>
<dbReference type="FunFam" id="1.10.10.10:FF:000001">
    <property type="entry name" value="LysR family transcriptional regulator"/>
    <property type="match status" value="1"/>
</dbReference>
<organism evidence="6 7">
    <name type="scientific">Cystobacter fuscus</name>
    <dbReference type="NCBI Taxonomy" id="43"/>
    <lineage>
        <taxon>Bacteria</taxon>
        <taxon>Pseudomonadati</taxon>
        <taxon>Myxococcota</taxon>
        <taxon>Myxococcia</taxon>
        <taxon>Myxococcales</taxon>
        <taxon>Cystobacterineae</taxon>
        <taxon>Archangiaceae</taxon>
        <taxon>Cystobacter</taxon>
    </lineage>
</organism>
<comment type="similarity">
    <text evidence="1">Belongs to the LysR transcriptional regulatory family.</text>
</comment>
<dbReference type="GO" id="GO:0006351">
    <property type="term" value="P:DNA-templated transcription"/>
    <property type="evidence" value="ECO:0007669"/>
    <property type="project" value="TreeGrafter"/>
</dbReference>
<name>A0A250J450_9BACT</name>
<dbReference type="PANTHER" id="PTHR30537:SF1">
    <property type="entry name" value="HTH-TYPE TRANSCRIPTIONAL REGULATOR PGRR"/>
    <property type="match status" value="1"/>
</dbReference>
<dbReference type="GO" id="GO:0003700">
    <property type="term" value="F:DNA-binding transcription factor activity"/>
    <property type="evidence" value="ECO:0007669"/>
    <property type="project" value="InterPro"/>
</dbReference>
<sequence length="347" mass="37574">MMRDDFEGMSVFLAVAEVRSLRGAGDRLGVSGSAVSQALRRLEDRLGVALVQRTTRSVRLTEAGERLYAAVRPAAEGVRAAVAAVSALGDAPRGMLRLQVSPGADSVLASPLLAEFLARYPDVQLDVHVSEARVDIVAGGYDAAIQLGEVIDRDMVAVPVGGDMRFIVVGAPSYFKRHAPPRHPRDLAEHVCINWHLEPDAPPYRWEFTEGGRDFAVTVPAHVLSTDPAFNLRLARAGMGLTMTFEDRVRDELARGELVSVLDAFCTPFPGYFLHYPTRRQASPALRALVDHLNNEPETMKAVMKEIPLGRLGRAEEIASAVLWLCGPGAGFAIGQALVVDGGYTIR</sequence>
<reference evidence="6 7" key="1">
    <citation type="submission" date="2017-06" db="EMBL/GenBank/DDBJ databases">
        <title>Sequencing and comparative analysis of myxobacterial genomes.</title>
        <authorList>
            <person name="Rupp O."/>
            <person name="Goesmann A."/>
            <person name="Sogaard-Andersen L."/>
        </authorList>
    </citation>
    <scope>NUCLEOTIDE SEQUENCE [LARGE SCALE GENOMIC DNA]</scope>
    <source>
        <strain evidence="6 7">DSM 52655</strain>
    </source>
</reference>
<dbReference type="Gene3D" id="3.40.190.290">
    <property type="match status" value="1"/>
</dbReference>
<evidence type="ECO:0000313" key="7">
    <source>
        <dbReference type="Proteomes" id="UP000217257"/>
    </source>
</evidence>
<proteinExistence type="inferred from homology"/>
<dbReference type="InterPro" id="IPR036388">
    <property type="entry name" value="WH-like_DNA-bd_sf"/>
</dbReference>
<dbReference type="InterPro" id="IPR000847">
    <property type="entry name" value="LysR_HTH_N"/>
</dbReference>
<evidence type="ECO:0000256" key="2">
    <source>
        <dbReference type="ARBA" id="ARBA00023015"/>
    </source>
</evidence>
<dbReference type="Pfam" id="PF00126">
    <property type="entry name" value="HTH_1"/>
    <property type="match status" value="1"/>
</dbReference>
<keyword evidence="2" id="KW-0805">Transcription regulation</keyword>